<dbReference type="CDD" id="cd06267">
    <property type="entry name" value="PBP1_LacI_sugar_binding-like"/>
    <property type="match status" value="1"/>
</dbReference>
<organism evidence="6 7">
    <name type="scientific">Nakamurella flavida</name>
    <dbReference type="NCBI Taxonomy" id="363630"/>
    <lineage>
        <taxon>Bacteria</taxon>
        <taxon>Bacillati</taxon>
        <taxon>Actinomycetota</taxon>
        <taxon>Actinomycetes</taxon>
        <taxon>Nakamurellales</taxon>
        <taxon>Nakamurellaceae</taxon>
        <taxon>Nakamurella</taxon>
    </lineage>
</organism>
<dbReference type="SMART" id="SM00354">
    <property type="entry name" value="HTH_LACI"/>
    <property type="match status" value="1"/>
</dbReference>
<dbReference type="CDD" id="cd01392">
    <property type="entry name" value="HTH_LacI"/>
    <property type="match status" value="1"/>
</dbReference>
<dbReference type="InterPro" id="IPR046335">
    <property type="entry name" value="LacI/GalR-like_sensor"/>
</dbReference>
<evidence type="ECO:0000313" key="7">
    <source>
        <dbReference type="Proteomes" id="UP000663801"/>
    </source>
</evidence>
<dbReference type="PANTHER" id="PTHR30146">
    <property type="entry name" value="LACI-RELATED TRANSCRIPTIONAL REPRESSOR"/>
    <property type="match status" value="1"/>
</dbReference>
<dbReference type="InterPro" id="IPR010982">
    <property type="entry name" value="Lambda_DNA-bd_dom_sf"/>
</dbReference>
<keyword evidence="2 6" id="KW-0238">DNA-binding</keyword>
<evidence type="ECO:0000256" key="1">
    <source>
        <dbReference type="ARBA" id="ARBA00023015"/>
    </source>
</evidence>
<evidence type="ECO:0000256" key="2">
    <source>
        <dbReference type="ARBA" id="ARBA00023125"/>
    </source>
</evidence>
<dbReference type="AlphaFoldDB" id="A0A938YJ22"/>
<dbReference type="PANTHER" id="PTHR30146:SF109">
    <property type="entry name" value="HTH-TYPE TRANSCRIPTIONAL REGULATOR GALS"/>
    <property type="match status" value="1"/>
</dbReference>
<dbReference type="Gene3D" id="3.40.50.2300">
    <property type="match status" value="2"/>
</dbReference>
<dbReference type="Pfam" id="PF13377">
    <property type="entry name" value="Peripla_BP_3"/>
    <property type="match status" value="1"/>
</dbReference>
<evidence type="ECO:0000256" key="3">
    <source>
        <dbReference type="ARBA" id="ARBA00023163"/>
    </source>
</evidence>
<dbReference type="Proteomes" id="UP000663801">
    <property type="component" value="Unassembled WGS sequence"/>
</dbReference>
<feature type="domain" description="HTH lacI-type" evidence="4">
    <location>
        <begin position="2"/>
        <end position="56"/>
    </location>
</feature>
<dbReference type="Pfam" id="PF00356">
    <property type="entry name" value="LacI"/>
    <property type="match status" value="1"/>
</dbReference>
<accession>A0A938YJ22</accession>
<dbReference type="EMBL" id="JAERWL010000005">
    <property type="protein sequence ID" value="MBM9475511.1"/>
    <property type="molecule type" value="Genomic_DNA"/>
</dbReference>
<dbReference type="EMBL" id="JAERWL010000004">
    <property type="protein sequence ID" value="MBM9475401.1"/>
    <property type="molecule type" value="Genomic_DNA"/>
</dbReference>
<keyword evidence="1" id="KW-0805">Transcription regulation</keyword>
<keyword evidence="3" id="KW-0804">Transcription</keyword>
<evidence type="ECO:0000313" key="5">
    <source>
        <dbReference type="EMBL" id="MBM9475401.1"/>
    </source>
</evidence>
<evidence type="ECO:0000259" key="4">
    <source>
        <dbReference type="PROSITE" id="PS50932"/>
    </source>
</evidence>
<protein>
    <submittedName>
        <fullName evidence="6">LacI family DNA-binding transcriptional regulator</fullName>
    </submittedName>
</protein>
<dbReference type="GO" id="GO:0003700">
    <property type="term" value="F:DNA-binding transcription factor activity"/>
    <property type="evidence" value="ECO:0007669"/>
    <property type="project" value="TreeGrafter"/>
</dbReference>
<dbReference type="RefSeq" id="WP_205255562.1">
    <property type="nucleotide sequence ID" value="NZ_BAAAPV010000003.1"/>
</dbReference>
<reference evidence="6" key="1">
    <citation type="submission" date="2021-01" db="EMBL/GenBank/DDBJ databases">
        <title>KCTC 19127 draft genome.</title>
        <authorList>
            <person name="An D."/>
        </authorList>
    </citation>
    <scope>NUCLEOTIDE SEQUENCE</scope>
    <source>
        <strain evidence="6">KCTC 19127</strain>
    </source>
</reference>
<evidence type="ECO:0000313" key="6">
    <source>
        <dbReference type="EMBL" id="MBM9475511.1"/>
    </source>
</evidence>
<keyword evidence="7" id="KW-1185">Reference proteome</keyword>
<name>A0A938YJ22_9ACTN</name>
<dbReference type="PRINTS" id="PR00036">
    <property type="entry name" value="HTHLACI"/>
</dbReference>
<dbReference type="SUPFAM" id="SSF53822">
    <property type="entry name" value="Periplasmic binding protein-like I"/>
    <property type="match status" value="1"/>
</dbReference>
<dbReference type="Gene3D" id="1.10.260.40">
    <property type="entry name" value="lambda repressor-like DNA-binding domains"/>
    <property type="match status" value="1"/>
</dbReference>
<dbReference type="GO" id="GO:0000976">
    <property type="term" value="F:transcription cis-regulatory region binding"/>
    <property type="evidence" value="ECO:0007669"/>
    <property type="project" value="TreeGrafter"/>
</dbReference>
<dbReference type="InterPro" id="IPR028082">
    <property type="entry name" value="Peripla_BP_I"/>
</dbReference>
<dbReference type="PROSITE" id="PS00356">
    <property type="entry name" value="HTH_LACI_1"/>
    <property type="match status" value="1"/>
</dbReference>
<sequence>MSTMRDVASRAGVSAKTVSRVMNEDRYVSEDVRTRVMAAVRELNYVPNSLARTFRSGRDAAIGIAVPDISDSFFSQVAHAVEQAARTRGAAVFVTSLGDNPAYERPAVEALLGRQIIGLILAPVAVDQSYLEPWQDRTALVFIDRQPSRLTADSVLEDDFGGARDAVAHLVGHGHRRIAFVGDSHLVPTTARRLDGYHAALRAAGLTADPDLVPPVLSAHRPDFATTVPGLLALPDPPTAMFCSNARSSLEVLPLLHELGRSDIAFISFGDFPLADTIVPPVTVVDQDPVGLGRFAAKHLFHRVDEPHRRVTGETVLPVQLVLRGSCGSDHAADLRLGVG</sequence>
<comment type="caution">
    <text evidence="6">The sequence shown here is derived from an EMBL/GenBank/DDBJ whole genome shotgun (WGS) entry which is preliminary data.</text>
</comment>
<gene>
    <name evidence="5" type="ORF">JL107_02980</name>
    <name evidence="6" type="ORF">JL107_03540</name>
</gene>
<dbReference type="PROSITE" id="PS50932">
    <property type="entry name" value="HTH_LACI_2"/>
    <property type="match status" value="1"/>
</dbReference>
<dbReference type="InterPro" id="IPR000843">
    <property type="entry name" value="HTH_LacI"/>
</dbReference>
<proteinExistence type="predicted"/>
<dbReference type="SUPFAM" id="SSF47413">
    <property type="entry name" value="lambda repressor-like DNA-binding domains"/>
    <property type="match status" value="1"/>
</dbReference>